<name>G5HP92_9FIRM</name>
<feature type="active site" description="Proton acceptor" evidence="8">
    <location>
        <position position="169"/>
    </location>
</feature>
<dbReference type="PANTHER" id="PTHR21581:SF33">
    <property type="entry name" value="D-ALANYL-D-ALANINE CARBOXYPEPTIDASE DACB"/>
    <property type="match status" value="1"/>
</dbReference>
<dbReference type="RefSeq" id="WP_007866917.1">
    <property type="nucleotide sequence ID" value="NZ_JH376427.1"/>
</dbReference>
<evidence type="ECO:0000256" key="9">
    <source>
        <dbReference type="PIRSR" id="PIRSR618044-2"/>
    </source>
</evidence>
<dbReference type="GO" id="GO:0009252">
    <property type="term" value="P:peptidoglycan biosynthetic process"/>
    <property type="evidence" value="ECO:0007669"/>
    <property type="project" value="UniProtKB-KW"/>
</dbReference>
<organism evidence="15 16">
    <name type="scientific">[Clostridium] citroniae WAL-17108</name>
    <dbReference type="NCBI Taxonomy" id="742733"/>
    <lineage>
        <taxon>Bacteria</taxon>
        <taxon>Bacillati</taxon>
        <taxon>Bacillota</taxon>
        <taxon>Clostridia</taxon>
        <taxon>Lachnospirales</taxon>
        <taxon>Lachnospiraceae</taxon>
        <taxon>Enterocloster</taxon>
    </lineage>
</organism>
<feature type="compositionally biased region" description="Low complexity" evidence="12">
    <location>
        <begin position="42"/>
        <end position="57"/>
    </location>
</feature>
<feature type="signal peptide" evidence="13">
    <location>
        <begin position="1"/>
        <end position="26"/>
    </location>
</feature>
<keyword evidence="5" id="KW-0133">Cell shape</keyword>
<evidence type="ECO:0000256" key="5">
    <source>
        <dbReference type="ARBA" id="ARBA00022960"/>
    </source>
</evidence>
<feature type="compositionally biased region" description="Low complexity" evidence="12">
    <location>
        <begin position="391"/>
        <end position="405"/>
    </location>
</feature>
<evidence type="ECO:0000256" key="6">
    <source>
        <dbReference type="ARBA" id="ARBA00022984"/>
    </source>
</evidence>
<protein>
    <recommendedName>
        <fullName evidence="14">Peptidase S11 D-alanyl-D-alanine carboxypeptidase A N-terminal domain-containing protein</fullName>
    </recommendedName>
</protein>
<dbReference type="PATRIC" id="fig|742733.3.peg.4541"/>
<keyword evidence="6" id="KW-0573">Peptidoglycan synthesis</keyword>
<dbReference type="GO" id="GO:0009002">
    <property type="term" value="F:serine-type D-Ala-D-Ala carboxypeptidase activity"/>
    <property type="evidence" value="ECO:0007669"/>
    <property type="project" value="InterPro"/>
</dbReference>
<evidence type="ECO:0000256" key="7">
    <source>
        <dbReference type="ARBA" id="ARBA00023316"/>
    </source>
</evidence>
<evidence type="ECO:0000313" key="16">
    <source>
        <dbReference type="Proteomes" id="UP000003763"/>
    </source>
</evidence>
<dbReference type="Pfam" id="PF01473">
    <property type="entry name" value="Choline_bind_1"/>
    <property type="match status" value="1"/>
</dbReference>
<dbReference type="PRINTS" id="PR00725">
    <property type="entry name" value="DADACBPTASE1"/>
</dbReference>
<feature type="active site" description="Acyl-ester intermediate" evidence="8">
    <location>
        <position position="166"/>
    </location>
</feature>
<feature type="chain" id="PRO_5003478335" description="Peptidase S11 D-alanyl-D-alanine carboxypeptidase A N-terminal domain-containing protein" evidence="13">
    <location>
        <begin position="27"/>
        <end position="544"/>
    </location>
</feature>
<feature type="compositionally biased region" description="Polar residues" evidence="12">
    <location>
        <begin position="65"/>
        <end position="85"/>
    </location>
</feature>
<dbReference type="Pfam" id="PF00768">
    <property type="entry name" value="Peptidase_S11"/>
    <property type="match status" value="1"/>
</dbReference>
<feature type="domain" description="Peptidase S11 D-alanyl-D-alanine carboxypeptidase A N-terminal" evidence="14">
    <location>
        <begin position="131"/>
        <end position="367"/>
    </location>
</feature>
<dbReference type="GO" id="GO:0071555">
    <property type="term" value="P:cell wall organization"/>
    <property type="evidence" value="ECO:0007669"/>
    <property type="project" value="UniProtKB-KW"/>
</dbReference>
<keyword evidence="4" id="KW-0378">Hydrolase</keyword>
<dbReference type="Pfam" id="PF19085">
    <property type="entry name" value="Choline_bind_2"/>
    <property type="match status" value="1"/>
</dbReference>
<feature type="region of interest" description="Disordered" evidence="12">
    <location>
        <begin position="391"/>
        <end position="441"/>
    </location>
</feature>
<feature type="binding site" evidence="9">
    <location>
        <position position="337"/>
    </location>
    <ligand>
        <name>substrate</name>
    </ligand>
</feature>
<dbReference type="InterPro" id="IPR018337">
    <property type="entry name" value="Cell_wall/Cho-bd_repeat"/>
</dbReference>
<accession>G5HP92</accession>
<feature type="active site" evidence="8">
    <location>
        <position position="224"/>
    </location>
</feature>
<evidence type="ECO:0000256" key="1">
    <source>
        <dbReference type="ARBA" id="ARBA00007164"/>
    </source>
</evidence>
<dbReference type="PROSITE" id="PS51170">
    <property type="entry name" value="CW"/>
    <property type="match status" value="1"/>
</dbReference>
<evidence type="ECO:0000256" key="8">
    <source>
        <dbReference type="PIRSR" id="PIRSR618044-1"/>
    </source>
</evidence>
<dbReference type="GO" id="GO:0008360">
    <property type="term" value="P:regulation of cell shape"/>
    <property type="evidence" value="ECO:0007669"/>
    <property type="project" value="UniProtKB-KW"/>
</dbReference>
<evidence type="ECO:0000256" key="3">
    <source>
        <dbReference type="ARBA" id="ARBA00022737"/>
    </source>
</evidence>
<evidence type="ECO:0000256" key="4">
    <source>
        <dbReference type="ARBA" id="ARBA00022801"/>
    </source>
</evidence>
<evidence type="ECO:0000256" key="12">
    <source>
        <dbReference type="SAM" id="MobiDB-lite"/>
    </source>
</evidence>
<dbReference type="PANTHER" id="PTHR21581">
    <property type="entry name" value="D-ALANYL-D-ALANINE CARBOXYPEPTIDASE"/>
    <property type="match status" value="1"/>
</dbReference>
<dbReference type="SUPFAM" id="SSF56601">
    <property type="entry name" value="beta-lactamase/transpeptidase-like"/>
    <property type="match status" value="1"/>
</dbReference>
<evidence type="ECO:0000256" key="10">
    <source>
        <dbReference type="PROSITE-ProRule" id="PRU00591"/>
    </source>
</evidence>
<keyword evidence="7" id="KW-0961">Cell wall biogenesis/degradation</keyword>
<dbReference type="Gene3D" id="2.10.270.10">
    <property type="entry name" value="Cholin Binding"/>
    <property type="match status" value="1"/>
</dbReference>
<dbReference type="GO" id="GO:0006508">
    <property type="term" value="P:proteolysis"/>
    <property type="evidence" value="ECO:0007669"/>
    <property type="project" value="InterPro"/>
</dbReference>
<gene>
    <name evidence="15" type="ORF">HMPREF9469_04385</name>
</gene>
<evidence type="ECO:0000256" key="2">
    <source>
        <dbReference type="ARBA" id="ARBA00022729"/>
    </source>
</evidence>
<sequence length="544" mass="56117">MRSKQWKSFLCICTSCALLMSTAVYANPVVIAPLEESQVASVQSGGQSGSPASNQGPSGSGDAGTVSSSGPAADNTAGQPSSGASPTEAGNGISPGAPGTGSQGNTGNNTTGNNITGNNVTGNIGTVDTSAIQQPVVAAEGAVLMDAATGNVLFSKNGETKYYPASITKLMTALLVAENCGLDDKVTFSATATTNLESGAVSINMTEGDVMTVRQCLYALLLKSANEVGNALAEHVAGSNVQFAEKMNAKAAALGCTNTHFTNPHGLNDSNHYTTPHDMALIARAAFQNDIVKTVASTRTYSLPATIKNPSGLTVSIGHKMLNPSDSRYYEGVIGGKTGYTSKAGNTLVTAAEKDGVRLIAVVMKAKSTHYTDTKSMFDYGFELAKAGALGSSNSSGTGPSSTGNAGNGTVGNSSTGTNNTATNNTGTNSTENSGPGTAAGQGWVQDATGWYYVKDNGSKAVNEWLTLDGVSYWIDSNSYMAKGWRQINGIWYFLRSNGAMAKNQWEKVDENGLWFYLGPDGAMLTNTTTPDGHYVGSDGAWVE</sequence>
<evidence type="ECO:0000259" key="14">
    <source>
        <dbReference type="Pfam" id="PF00768"/>
    </source>
</evidence>
<feature type="region of interest" description="Disordered" evidence="12">
    <location>
        <begin position="42"/>
        <end position="117"/>
    </location>
</feature>
<dbReference type="Pfam" id="PF19127">
    <property type="entry name" value="Choline_bind_3"/>
    <property type="match status" value="1"/>
</dbReference>
<comment type="caution">
    <text evidence="15">The sequence shown here is derived from an EMBL/GenBank/DDBJ whole genome shotgun (WGS) entry which is preliminary data.</text>
</comment>
<comment type="similarity">
    <text evidence="1 11">Belongs to the peptidase S11 family.</text>
</comment>
<dbReference type="HOGENOM" id="CLU_044052_0_0_9"/>
<reference evidence="15 16" key="1">
    <citation type="submission" date="2011-08" db="EMBL/GenBank/DDBJ databases">
        <title>The Genome Sequence of Clostridium citroniae WAL-17108.</title>
        <authorList>
            <consortium name="The Broad Institute Genome Sequencing Platform"/>
            <person name="Earl A."/>
            <person name="Ward D."/>
            <person name="Feldgarden M."/>
            <person name="Gevers D."/>
            <person name="Finegold S.M."/>
            <person name="Summanen P.H."/>
            <person name="Molitoris D.R."/>
            <person name="Vaisanen M.L."/>
            <person name="Daigneault M."/>
            <person name="Allen-Vercoe E."/>
            <person name="Young S.K."/>
            <person name="Zeng Q."/>
            <person name="Gargeya S."/>
            <person name="Fitzgerald M."/>
            <person name="Haas B."/>
            <person name="Abouelleil A."/>
            <person name="Alvarado L."/>
            <person name="Arachchi H.M."/>
            <person name="Berlin A."/>
            <person name="Brown A."/>
            <person name="Chapman S.B."/>
            <person name="Chen Z."/>
            <person name="Dunbar C."/>
            <person name="Freedman E."/>
            <person name="Gearin G."/>
            <person name="Gellesch M."/>
            <person name="Goldberg J."/>
            <person name="Griggs A."/>
            <person name="Gujja S."/>
            <person name="Heiman D."/>
            <person name="Howarth C."/>
            <person name="Larson L."/>
            <person name="Lui A."/>
            <person name="MacDonald P.J.P."/>
            <person name="Montmayeur A."/>
            <person name="Murphy C."/>
            <person name="Neiman D."/>
            <person name="Pearson M."/>
            <person name="Priest M."/>
            <person name="Roberts A."/>
            <person name="Saif S."/>
            <person name="Shea T."/>
            <person name="Shenoy N."/>
            <person name="Sisk P."/>
            <person name="Stolte C."/>
            <person name="Sykes S."/>
            <person name="Wortman J."/>
            <person name="Nusbaum C."/>
            <person name="Birren B."/>
        </authorList>
    </citation>
    <scope>NUCLEOTIDE SEQUENCE [LARGE SCALE GENOMIC DNA]</scope>
    <source>
        <strain evidence="15 16">WAL-17108</strain>
    </source>
</reference>
<dbReference type="InterPro" id="IPR018044">
    <property type="entry name" value="Peptidase_S11"/>
</dbReference>
<evidence type="ECO:0000313" key="15">
    <source>
        <dbReference type="EMBL" id="EHE96712.1"/>
    </source>
</evidence>
<keyword evidence="2 13" id="KW-0732">Signal</keyword>
<dbReference type="eggNOG" id="COG1686">
    <property type="taxonomic scope" value="Bacteria"/>
</dbReference>
<dbReference type="SUPFAM" id="SSF69360">
    <property type="entry name" value="Cell wall binding repeat"/>
    <property type="match status" value="1"/>
</dbReference>
<evidence type="ECO:0000256" key="11">
    <source>
        <dbReference type="RuleBase" id="RU004016"/>
    </source>
</evidence>
<dbReference type="Proteomes" id="UP000003763">
    <property type="component" value="Unassembled WGS sequence"/>
</dbReference>
<dbReference type="Gene3D" id="3.40.710.10">
    <property type="entry name" value="DD-peptidase/beta-lactamase superfamily"/>
    <property type="match status" value="1"/>
</dbReference>
<dbReference type="AlphaFoldDB" id="G5HP92"/>
<evidence type="ECO:0000256" key="13">
    <source>
        <dbReference type="SAM" id="SignalP"/>
    </source>
</evidence>
<feature type="compositionally biased region" description="Low complexity" evidence="12">
    <location>
        <begin position="411"/>
        <end position="437"/>
    </location>
</feature>
<dbReference type="InterPro" id="IPR001967">
    <property type="entry name" value="Peptidase_S11_N"/>
</dbReference>
<keyword evidence="3" id="KW-0677">Repeat</keyword>
<dbReference type="EMBL" id="ADLJ01000035">
    <property type="protein sequence ID" value="EHE96712.1"/>
    <property type="molecule type" value="Genomic_DNA"/>
</dbReference>
<feature type="compositionally biased region" description="Low complexity" evidence="12">
    <location>
        <begin position="105"/>
        <end position="117"/>
    </location>
</feature>
<proteinExistence type="inferred from homology"/>
<feature type="repeat" description="Cell wall-binding" evidence="10">
    <location>
        <begin position="482"/>
        <end position="501"/>
    </location>
</feature>
<dbReference type="InterPro" id="IPR012338">
    <property type="entry name" value="Beta-lactam/transpept-like"/>
</dbReference>